<gene>
    <name evidence="1" type="ORF">AS030_12740</name>
</gene>
<organism evidence="1 2">
    <name type="scientific">Fictibacillus enclensis</name>
    <dbReference type="NCBI Taxonomy" id="1017270"/>
    <lineage>
        <taxon>Bacteria</taxon>
        <taxon>Bacillati</taxon>
        <taxon>Bacillota</taxon>
        <taxon>Bacilli</taxon>
        <taxon>Bacillales</taxon>
        <taxon>Fictibacillaceae</taxon>
        <taxon>Fictibacillus</taxon>
    </lineage>
</organism>
<dbReference type="AlphaFoldDB" id="A0A0V8J8B5"/>
<reference evidence="1 2" key="1">
    <citation type="journal article" date="2014" name="Antonie Van Leeuwenhoek">
        <title>Fictibacillus enclensis sp. nov., isolated from marine sediment.</title>
        <authorList>
            <person name="Dastager S.G."/>
            <person name="Mawlankar R."/>
            <person name="Srinivasan K."/>
            <person name="Tang S.K."/>
            <person name="Lee J.C."/>
            <person name="Ramana V.V."/>
            <person name="Shouche Y.S."/>
        </authorList>
    </citation>
    <scope>NUCLEOTIDE SEQUENCE [LARGE SCALE GENOMIC DNA]</scope>
    <source>
        <strain evidence="1 2">NIO-1003</strain>
    </source>
</reference>
<sequence>MTTLYKTATLDIDTHQRARYAKSSEGVSVVMQERKDIEEIKEILGFNNTEPIALSPGDREDAEEKGDAFAEWYEEELREFYERGE</sequence>
<name>A0A0V8J8B5_9BACL</name>
<dbReference type="EMBL" id="LNQN01000002">
    <property type="protein sequence ID" value="KSU83426.1"/>
    <property type="molecule type" value="Genomic_DNA"/>
</dbReference>
<evidence type="ECO:0000313" key="2">
    <source>
        <dbReference type="Proteomes" id="UP000054099"/>
    </source>
</evidence>
<protein>
    <submittedName>
        <fullName evidence="1">Uncharacterized protein</fullName>
    </submittedName>
</protein>
<accession>A0A0V8J8B5</accession>
<dbReference type="Proteomes" id="UP000054099">
    <property type="component" value="Unassembled WGS sequence"/>
</dbReference>
<proteinExistence type="predicted"/>
<comment type="caution">
    <text evidence="1">The sequence shown here is derived from an EMBL/GenBank/DDBJ whole genome shotgun (WGS) entry which is preliminary data.</text>
</comment>
<evidence type="ECO:0000313" key="1">
    <source>
        <dbReference type="EMBL" id="KSU83426.1"/>
    </source>
</evidence>
<keyword evidence="2" id="KW-1185">Reference proteome</keyword>